<accession>A0A166DKB3</accession>
<dbReference type="AlphaFoldDB" id="A0A166DKB3"/>
<gene>
    <name evidence="1" type="ORF">FIBSPDRAFT_101243</name>
</gene>
<evidence type="ECO:0000313" key="1">
    <source>
        <dbReference type="EMBL" id="KZP14809.1"/>
    </source>
</evidence>
<sequence length="73" mass="8511">MMDQSGGEYDIVSWDIRGVNDTAPQVSCFDSQESADEFWAGSLWYEGVRKNDINRFRPTHAHCNTKRSKRTRR</sequence>
<dbReference type="EMBL" id="KV417612">
    <property type="protein sequence ID" value="KZP14809.1"/>
    <property type="molecule type" value="Genomic_DNA"/>
</dbReference>
<keyword evidence="2" id="KW-1185">Reference proteome</keyword>
<dbReference type="Proteomes" id="UP000076532">
    <property type="component" value="Unassembled WGS sequence"/>
</dbReference>
<name>A0A166DKB3_9AGAM</name>
<reference evidence="1 2" key="1">
    <citation type="journal article" date="2016" name="Mol. Biol. Evol.">
        <title>Comparative Genomics of Early-Diverging Mushroom-Forming Fungi Provides Insights into the Origins of Lignocellulose Decay Capabilities.</title>
        <authorList>
            <person name="Nagy L.G."/>
            <person name="Riley R."/>
            <person name="Tritt A."/>
            <person name="Adam C."/>
            <person name="Daum C."/>
            <person name="Floudas D."/>
            <person name="Sun H."/>
            <person name="Yadav J.S."/>
            <person name="Pangilinan J."/>
            <person name="Larsson K.H."/>
            <person name="Matsuura K."/>
            <person name="Barry K."/>
            <person name="Labutti K."/>
            <person name="Kuo R."/>
            <person name="Ohm R.A."/>
            <person name="Bhattacharya S.S."/>
            <person name="Shirouzu T."/>
            <person name="Yoshinaga Y."/>
            <person name="Martin F.M."/>
            <person name="Grigoriev I.V."/>
            <person name="Hibbett D.S."/>
        </authorList>
    </citation>
    <scope>NUCLEOTIDE SEQUENCE [LARGE SCALE GENOMIC DNA]</scope>
    <source>
        <strain evidence="1 2">CBS 109695</strain>
    </source>
</reference>
<protein>
    <submittedName>
        <fullName evidence="1">Uncharacterized protein</fullName>
    </submittedName>
</protein>
<organism evidence="1 2">
    <name type="scientific">Athelia psychrophila</name>
    <dbReference type="NCBI Taxonomy" id="1759441"/>
    <lineage>
        <taxon>Eukaryota</taxon>
        <taxon>Fungi</taxon>
        <taxon>Dikarya</taxon>
        <taxon>Basidiomycota</taxon>
        <taxon>Agaricomycotina</taxon>
        <taxon>Agaricomycetes</taxon>
        <taxon>Agaricomycetidae</taxon>
        <taxon>Atheliales</taxon>
        <taxon>Atheliaceae</taxon>
        <taxon>Athelia</taxon>
    </lineage>
</organism>
<proteinExistence type="predicted"/>
<dbReference type="OrthoDB" id="425534at2759"/>
<evidence type="ECO:0000313" key="2">
    <source>
        <dbReference type="Proteomes" id="UP000076532"/>
    </source>
</evidence>